<dbReference type="InterPro" id="IPR040503">
    <property type="entry name" value="TRHO_N"/>
</dbReference>
<evidence type="ECO:0000313" key="5">
    <source>
        <dbReference type="Proteomes" id="UP000694428"/>
    </source>
</evidence>
<dbReference type="Gene3D" id="3.30.70.100">
    <property type="match status" value="1"/>
</dbReference>
<accession>A0A8C9L7I7</accession>
<dbReference type="PROSITE" id="PS50206">
    <property type="entry name" value="RHODANESE_3"/>
    <property type="match status" value="1"/>
</dbReference>
<feature type="compositionally biased region" description="Low complexity" evidence="2">
    <location>
        <begin position="14"/>
        <end position="25"/>
    </location>
</feature>
<dbReference type="InterPro" id="IPR057944">
    <property type="entry name" value="TSTD2_N"/>
</dbReference>
<feature type="region of interest" description="Disordered" evidence="2">
    <location>
        <begin position="1"/>
        <end position="29"/>
    </location>
</feature>
<protein>
    <recommendedName>
        <fullName evidence="1">Thiosulfate sulfurtransferase/rhodanese-like domain-containing protein 2</fullName>
    </recommendedName>
</protein>
<dbReference type="FunFam" id="3.40.250.10:FF:000022">
    <property type="entry name" value="Thiosulfate sulfurtransferase/rhodanese-like domain-containing protein 2"/>
    <property type="match status" value="1"/>
</dbReference>
<organism evidence="4 5">
    <name type="scientific">Pavo cristatus</name>
    <name type="common">Indian peafowl</name>
    <name type="synonym">Blue peafowl</name>
    <dbReference type="NCBI Taxonomy" id="9049"/>
    <lineage>
        <taxon>Eukaryota</taxon>
        <taxon>Metazoa</taxon>
        <taxon>Chordata</taxon>
        <taxon>Craniata</taxon>
        <taxon>Vertebrata</taxon>
        <taxon>Euteleostomi</taxon>
        <taxon>Archelosauria</taxon>
        <taxon>Archosauria</taxon>
        <taxon>Dinosauria</taxon>
        <taxon>Saurischia</taxon>
        <taxon>Theropoda</taxon>
        <taxon>Coelurosauria</taxon>
        <taxon>Aves</taxon>
        <taxon>Neognathae</taxon>
        <taxon>Galloanserae</taxon>
        <taxon>Galliformes</taxon>
        <taxon>Phasianidae</taxon>
        <taxon>Phasianinae</taxon>
        <taxon>Pavo</taxon>
    </lineage>
</organism>
<evidence type="ECO:0000256" key="1">
    <source>
        <dbReference type="ARBA" id="ARBA00069711"/>
    </source>
</evidence>
<dbReference type="InterPro" id="IPR022111">
    <property type="entry name" value="Rhodanese_C"/>
</dbReference>
<dbReference type="Proteomes" id="UP000694428">
    <property type="component" value="Unplaced"/>
</dbReference>
<dbReference type="AlphaFoldDB" id="A0A8C9L7I7"/>
<evidence type="ECO:0000259" key="3">
    <source>
        <dbReference type="PROSITE" id="PS50206"/>
    </source>
</evidence>
<dbReference type="Pfam" id="PF12368">
    <property type="entry name" value="Rhodanese_C"/>
    <property type="match status" value="1"/>
</dbReference>
<reference evidence="4" key="2">
    <citation type="submission" date="2025-09" db="UniProtKB">
        <authorList>
            <consortium name="Ensembl"/>
        </authorList>
    </citation>
    <scope>IDENTIFICATION</scope>
</reference>
<dbReference type="Ensembl" id="ENSPSTT00000008137.1">
    <property type="protein sequence ID" value="ENSPSTP00000007762.1"/>
    <property type="gene ID" value="ENSPSTG00000005475.1"/>
</dbReference>
<evidence type="ECO:0000313" key="4">
    <source>
        <dbReference type="Ensembl" id="ENSPSTP00000007762.1"/>
    </source>
</evidence>
<keyword evidence="5" id="KW-1185">Reference proteome</keyword>
<dbReference type="PANTHER" id="PTHR43268">
    <property type="entry name" value="THIOSULFATE SULFURTRANSFERASE/RHODANESE-LIKE DOMAIN-CONTAINING PROTEIN 2"/>
    <property type="match status" value="1"/>
</dbReference>
<feature type="domain" description="Rhodanese" evidence="3">
    <location>
        <begin position="264"/>
        <end position="359"/>
    </location>
</feature>
<dbReference type="PANTHER" id="PTHR43268:SF6">
    <property type="entry name" value="THIOSULFATE SULFURTRANSFERASE_RHODANESE-LIKE DOMAIN-CONTAINING PROTEIN 2"/>
    <property type="match status" value="1"/>
</dbReference>
<dbReference type="InterPro" id="IPR036873">
    <property type="entry name" value="Rhodanese-like_dom_sf"/>
</dbReference>
<reference evidence="4" key="1">
    <citation type="submission" date="2025-08" db="UniProtKB">
        <authorList>
            <consortium name="Ensembl"/>
        </authorList>
    </citation>
    <scope>IDENTIFICATION</scope>
</reference>
<dbReference type="InterPro" id="IPR020936">
    <property type="entry name" value="TrhO"/>
</dbReference>
<dbReference type="SMART" id="SM00450">
    <property type="entry name" value="RHOD"/>
    <property type="match status" value="1"/>
</dbReference>
<sequence length="466" mass="51720">MAPGEAQPGPGAVPRGSAGPQAAAARKQRASARRKAFSLFVKAKEVPAAYPGGGAAVWWRCCRQTFCERRGIHRHVGTQHGRDVEQQATRLGPPGRAVSAERAGGQSCGELCEALPDTSGLRNEELTSKVGEVLLYYCYCEVKDPEKLCAWQKALCQHLHLTGKVRVASEGINGTVGGSKVATNLYIEVMLAQPLFKDILCRDDFKSSAGGAHCFPDLRVGVFKEIVPLGIDPKEVSYKETGIHLTPQEFHREVEHYLSQSSQGQSDTILLDCRNFYESKIGHFQGCLAPDIRKFSYFPSYVDENLKLFKNKRVLMYCTGGIRCERGSAYLRSKAVCKEVYQLKGGIHKYLEEFPDGFYRGKLFVFDDRYAICSNEDVISACRYCGTLWDQYKLCSSQHCRQLVLTCLSCRKKGLTACCPVCQEKELQVISGAPGQALKEECECTKRRPRVPIERISQGTRGTGED</sequence>
<dbReference type="Pfam" id="PF00581">
    <property type="entry name" value="Rhodanese"/>
    <property type="match status" value="1"/>
</dbReference>
<evidence type="ECO:0000256" key="2">
    <source>
        <dbReference type="SAM" id="MobiDB-lite"/>
    </source>
</evidence>
<dbReference type="CDD" id="cd01518">
    <property type="entry name" value="RHOD_YceA"/>
    <property type="match status" value="1"/>
</dbReference>
<name>A0A8C9L7I7_PAVCR</name>
<dbReference type="Pfam" id="PF17773">
    <property type="entry name" value="UPF0176_N"/>
    <property type="match status" value="1"/>
</dbReference>
<dbReference type="Pfam" id="PF23949">
    <property type="entry name" value="TSTD2_N"/>
    <property type="match status" value="1"/>
</dbReference>
<proteinExistence type="predicted"/>
<dbReference type="Gene3D" id="3.40.250.10">
    <property type="entry name" value="Rhodanese-like domain"/>
    <property type="match status" value="1"/>
</dbReference>
<dbReference type="SUPFAM" id="SSF52821">
    <property type="entry name" value="Rhodanese/Cell cycle control phosphatase"/>
    <property type="match status" value="1"/>
</dbReference>
<dbReference type="InterPro" id="IPR001763">
    <property type="entry name" value="Rhodanese-like_dom"/>
</dbReference>